<dbReference type="SUPFAM" id="SSF53850">
    <property type="entry name" value="Periplasmic binding protein-like II"/>
    <property type="match status" value="1"/>
</dbReference>
<keyword evidence="4" id="KW-1185">Reference proteome</keyword>
<dbReference type="Pfam" id="PF03401">
    <property type="entry name" value="TctC"/>
    <property type="match status" value="1"/>
</dbReference>
<dbReference type="AlphaFoldDB" id="A0A4R3UV92"/>
<comment type="caution">
    <text evidence="3">The sequence shown here is derived from an EMBL/GenBank/DDBJ whole genome shotgun (WGS) entry which is preliminary data.</text>
</comment>
<proteinExistence type="inferred from homology"/>
<dbReference type="PIRSF" id="PIRSF017082">
    <property type="entry name" value="YflP"/>
    <property type="match status" value="1"/>
</dbReference>
<evidence type="ECO:0000256" key="1">
    <source>
        <dbReference type="ARBA" id="ARBA00006987"/>
    </source>
</evidence>
<gene>
    <name evidence="3" type="ORF">EV686_107124</name>
</gene>
<name>A0A4R3UV92_9BURK</name>
<dbReference type="PANTHER" id="PTHR42928:SF5">
    <property type="entry name" value="BLR1237 PROTEIN"/>
    <property type="match status" value="1"/>
</dbReference>
<evidence type="ECO:0000256" key="2">
    <source>
        <dbReference type="SAM" id="SignalP"/>
    </source>
</evidence>
<evidence type="ECO:0000313" key="3">
    <source>
        <dbReference type="EMBL" id="TCU96066.1"/>
    </source>
</evidence>
<keyword evidence="3" id="KW-0675">Receptor</keyword>
<protein>
    <submittedName>
        <fullName evidence="3">Tripartite-type tricarboxylate transporter receptor subunit TctC</fullName>
    </submittedName>
</protein>
<sequence length="326" mass="34831">MKHLSRWGALLCLTMGAALPATASAADVADSYPQRPVTITVGYAPGGGTDIVARLMAKELAKTLGQPFVVENKPGAANNIAVDAVSRAKPDGYTLLLSAVTSAVNQSLYKDLKFDFSKDFAHIAKISEGGFYLVVPPNSPANSPKELADMFRQEPGKHTFASSGVGTSIHATGEMFIAQSKIKGIHVPYRGSSLALTGLMGGETDYMFDNTALPLIQGGKVKALAVSTKERSPHLPDLPTMQEAGYPEFESTWWYGISAPAGTPKPIVDKLNAALMKALQEPEVRVALERIGKVPEPNTPEDYATFIDNELVRWRSVVQAAGMTAQ</sequence>
<dbReference type="InterPro" id="IPR005064">
    <property type="entry name" value="BUG"/>
</dbReference>
<feature type="signal peptide" evidence="2">
    <location>
        <begin position="1"/>
        <end position="25"/>
    </location>
</feature>
<reference evidence="3 4" key="1">
    <citation type="submission" date="2019-03" db="EMBL/GenBank/DDBJ databases">
        <title>Genomic Encyclopedia of Type Strains, Phase IV (KMG-IV): sequencing the most valuable type-strain genomes for metagenomic binning, comparative biology and taxonomic classification.</title>
        <authorList>
            <person name="Goeker M."/>
        </authorList>
    </citation>
    <scope>NUCLEOTIDE SEQUENCE [LARGE SCALE GENOMIC DNA]</scope>
    <source>
        <strain evidence="3 4">DSM 100048</strain>
    </source>
</reference>
<organism evidence="3 4">
    <name type="scientific">Paracandidimonas soli</name>
    <dbReference type="NCBI Taxonomy" id="1917182"/>
    <lineage>
        <taxon>Bacteria</taxon>
        <taxon>Pseudomonadati</taxon>
        <taxon>Pseudomonadota</taxon>
        <taxon>Betaproteobacteria</taxon>
        <taxon>Burkholderiales</taxon>
        <taxon>Alcaligenaceae</taxon>
        <taxon>Paracandidimonas</taxon>
    </lineage>
</organism>
<keyword evidence="2" id="KW-0732">Signal</keyword>
<comment type="similarity">
    <text evidence="1">Belongs to the UPF0065 (bug) family.</text>
</comment>
<dbReference type="PANTHER" id="PTHR42928">
    <property type="entry name" value="TRICARBOXYLATE-BINDING PROTEIN"/>
    <property type="match status" value="1"/>
</dbReference>
<evidence type="ECO:0000313" key="4">
    <source>
        <dbReference type="Proteomes" id="UP000294692"/>
    </source>
</evidence>
<accession>A0A4R3UV92</accession>
<dbReference type="Gene3D" id="3.40.190.10">
    <property type="entry name" value="Periplasmic binding protein-like II"/>
    <property type="match status" value="1"/>
</dbReference>
<dbReference type="Gene3D" id="3.40.190.150">
    <property type="entry name" value="Bordetella uptake gene, domain 1"/>
    <property type="match status" value="1"/>
</dbReference>
<dbReference type="Proteomes" id="UP000294692">
    <property type="component" value="Unassembled WGS sequence"/>
</dbReference>
<dbReference type="InterPro" id="IPR042100">
    <property type="entry name" value="Bug_dom1"/>
</dbReference>
<feature type="chain" id="PRO_5020712164" evidence="2">
    <location>
        <begin position="26"/>
        <end position="326"/>
    </location>
</feature>
<dbReference type="CDD" id="cd13578">
    <property type="entry name" value="PBP2_Bug27"/>
    <property type="match status" value="1"/>
</dbReference>
<dbReference type="RefSeq" id="WP_243650893.1">
    <property type="nucleotide sequence ID" value="NZ_JBEBWM010000008.1"/>
</dbReference>
<dbReference type="EMBL" id="SMBX01000007">
    <property type="protein sequence ID" value="TCU96066.1"/>
    <property type="molecule type" value="Genomic_DNA"/>
</dbReference>